<evidence type="ECO:0000313" key="2">
    <source>
        <dbReference type="EMBL" id="OZI36091.1"/>
    </source>
</evidence>
<keyword evidence="1" id="KW-1133">Transmembrane helix</keyword>
<dbReference type="Pfam" id="PF04304">
    <property type="entry name" value="DUF454"/>
    <property type="match status" value="1"/>
</dbReference>
<dbReference type="EMBL" id="NEVL01000003">
    <property type="protein sequence ID" value="OZI36091.1"/>
    <property type="molecule type" value="Genomic_DNA"/>
</dbReference>
<reference evidence="2 3" key="1">
    <citation type="submission" date="2017-05" db="EMBL/GenBank/DDBJ databases">
        <title>Complete and WGS of Bordetella genogroups.</title>
        <authorList>
            <person name="Spilker T."/>
            <person name="LiPuma J."/>
        </authorList>
    </citation>
    <scope>NUCLEOTIDE SEQUENCE [LARGE SCALE GENOMIC DNA]</scope>
    <source>
        <strain evidence="2 3">AU17610</strain>
    </source>
</reference>
<dbReference type="Proteomes" id="UP000217005">
    <property type="component" value="Unassembled WGS sequence"/>
</dbReference>
<dbReference type="PANTHER" id="PTHR35813:SF1">
    <property type="entry name" value="INNER MEMBRANE PROTEIN YBAN"/>
    <property type="match status" value="1"/>
</dbReference>
<sequence>MNQATSNTPAAPAAAGALNQWKRALLMGLAVLSLGLAIVGVFVPGLPSTEFVLLAAWASARSSPRLHAWLHRHRLFGPMLHNWKNGRCVARANKIAATISMSLCVVLMHYTVPHPWFVWSAAACMALVLMWIWSRPERAATPAPEAA</sequence>
<keyword evidence="1" id="KW-0472">Membrane</keyword>
<dbReference type="AlphaFoldDB" id="A0A261SGA9"/>
<feature type="transmembrane region" description="Helical" evidence="1">
    <location>
        <begin position="116"/>
        <end position="133"/>
    </location>
</feature>
<dbReference type="OrthoDB" id="9816293at2"/>
<accession>A0A261SGA9</accession>
<evidence type="ECO:0000313" key="3">
    <source>
        <dbReference type="Proteomes" id="UP000217005"/>
    </source>
</evidence>
<evidence type="ECO:0008006" key="4">
    <source>
        <dbReference type="Google" id="ProtNLM"/>
    </source>
</evidence>
<dbReference type="GO" id="GO:0005886">
    <property type="term" value="C:plasma membrane"/>
    <property type="evidence" value="ECO:0007669"/>
    <property type="project" value="TreeGrafter"/>
</dbReference>
<evidence type="ECO:0000256" key="1">
    <source>
        <dbReference type="SAM" id="Phobius"/>
    </source>
</evidence>
<gene>
    <name evidence="2" type="ORF">CEG14_13745</name>
</gene>
<proteinExistence type="predicted"/>
<protein>
    <recommendedName>
        <fullName evidence="4">DUF454 domain-containing protein</fullName>
    </recommendedName>
</protein>
<dbReference type="InterPro" id="IPR007401">
    <property type="entry name" value="DUF454"/>
</dbReference>
<feature type="transmembrane region" description="Helical" evidence="1">
    <location>
        <begin position="24"/>
        <end position="45"/>
    </location>
</feature>
<dbReference type="PANTHER" id="PTHR35813">
    <property type="entry name" value="INNER MEMBRANE PROTEIN YBAN"/>
    <property type="match status" value="1"/>
</dbReference>
<comment type="caution">
    <text evidence="2">The sequence shown here is derived from an EMBL/GenBank/DDBJ whole genome shotgun (WGS) entry which is preliminary data.</text>
</comment>
<keyword evidence="1" id="KW-0812">Transmembrane</keyword>
<organism evidence="2 3">
    <name type="scientific">Bordetella genomosp. 1</name>
    <dbReference type="NCBI Taxonomy" id="1395607"/>
    <lineage>
        <taxon>Bacteria</taxon>
        <taxon>Pseudomonadati</taxon>
        <taxon>Pseudomonadota</taxon>
        <taxon>Betaproteobacteria</taxon>
        <taxon>Burkholderiales</taxon>
        <taxon>Alcaligenaceae</taxon>
        <taxon>Bordetella</taxon>
    </lineage>
</organism>
<dbReference type="RefSeq" id="WP_094826900.1">
    <property type="nucleotide sequence ID" value="NZ_NEVL01000003.1"/>
</dbReference>
<name>A0A261SGA9_9BORD</name>